<dbReference type="AlphaFoldDB" id="A0A7J5PVF1"/>
<reference evidence="1 3" key="1">
    <citation type="journal article" date="2019" name="Nat. Med.">
        <title>A library of human gut bacterial isolates paired with longitudinal multiomics data enables mechanistic microbiome research.</title>
        <authorList>
            <person name="Poyet M."/>
            <person name="Groussin M."/>
            <person name="Gibbons S.M."/>
            <person name="Avila-Pacheco J."/>
            <person name="Jiang X."/>
            <person name="Kearney S.M."/>
            <person name="Perrotta A.R."/>
            <person name="Berdy B."/>
            <person name="Zhao S."/>
            <person name="Lieberman T.D."/>
            <person name="Swanson P.K."/>
            <person name="Smith M."/>
            <person name="Roesemann S."/>
            <person name="Alexander J.E."/>
            <person name="Rich S.A."/>
            <person name="Livny J."/>
            <person name="Vlamakis H."/>
            <person name="Clish C."/>
            <person name="Bullock K."/>
            <person name="Deik A."/>
            <person name="Scott J."/>
            <person name="Pierce K.A."/>
            <person name="Xavier R.J."/>
            <person name="Alm E.J."/>
        </authorList>
    </citation>
    <scope>NUCLEOTIDE SEQUENCE [LARGE SCALE GENOMIC DNA]</scope>
    <source>
        <strain evidence="1 3">BIOML-A58</strain>
    </source>
</reference>
<accession>A0A7J5PVF1</accession>
<evidence type="ECO:0000313" key="2">
    <source>
        <dbReference type="EMBL" id="MCA4703704.1"/>
    </source>
</evidence>
<dbReference type="EMBL" id="JAIWYE010000017">
    <property type="protein sequence ID" value="MCA4703704.1"/>
    <property type="molecule type" value="Genomic_DNA"/>
</dbReference>
<dbReference type="Proteomes" id="UP000434604">
    <property type="component" value="Unassembled WGS sequence"/>
</dbReference>
<gene>
    <name evidence="1" type="ORF">GA398_14405</name>
    <name evidence="2" type="ORF">LD004_08745</name>
</gene>
<sequence>MTTKESAIYGLLEDFGYSQGMILTAMKILSQSKAAQEEVVLYLYDNQPTEKEFIEYLADICEGNKQNK</sequence>
<dbReference type="EMBL" id="WDED01000020">
    <property type="protein sequence ID" value="KAB6146924.1"/>
    <property type="molecule type" value="Genomic_DNA"/>
</dbReference>
<dbReference type="Proteomes" id="UP001198461">
    <property type="component" value="Unassembled WGS sequence"/>
</dbReference>
<proteinExistence type="predicted"/>
<organism evidence="1 3">
    <name type="scientific">Bacteroides xylanisolvens</name>
    <dbReference type="NCBI Taxonomy" id="371601"/>
    <lineage>
        <taxon>Bacteria</taxon>
        <taxon>Pseudomonadati</taxon>
        <taxon>Bacteroidota</taxon>
        <taxon>Bacteroidia</taxon>
        <taxon>Bacteroidales</taxon>
        <taxon>Bacteroidaceae</taxon>
        <taxon>Bacteroides</taxon>
    </lineage>
</organism>
<name>A0A7J5PVF1_9BACE</name>
<reference evidence="2" key="2">
    <citation type="submission" date="2023-08" db="EMBL/GenBank/DDBJ databases">
        <title>Mucin Metabolism Genes Underlie the Key Renovations of Bacteroides xylanisolvens Genomes in Captive Great Apes.</title>
        <authorList>
            <person name="Nishida A.H."/>
        </authorList>
    </citation>
    <scope>NUCLEOTIDE SEQUENCE</scope>
    <source>
        <strain evidence="2">P13.H9</strain>
    </source>
</reference>
<comment type="caution">
    <text evidence="1">The sequence shown here is derived from an EMBL/GenBank/DDBJ whole genome shotgun (WGS) entry which is preliminary data.</text>
</comment>
<evidence type="ECO:0000313" key="3">
    <source>
        <dbReference type="Proteomes" id="UP000434604"/>
    </source>
</evidence>
<protein>
    <submittedName>
        <fullName evidence="1">Uncharacterized protein</fullName>
    </submittedName>
</protein>
<dbReference type="RefSeq" id="WP_151934983.1">
    <property type="nucleotide sequence ID" value="NZ_JAIWXB010000015.1"/>
</dbReference>
<evidence type="ECO:0000313" key="1">
    <source>
        <dbReference type="EMBL" id="KAB6146924.1"/>
    </source>
</evidence>